<organism evidence="3 4">
    <name type="scientific">Gibberella subglutinans</name>
    <name type="common">Fusarium subglutinans</name>
    <dbReference type="NCBI Taxonomy" id="42677"/>
    <lineage>
        <taxon>Eukaryota</taxon>
        <taxon>Fungi</taxon>
        <taxon>Dikarya</taxon>
        <taxon>Ascomycota</taxon>
        <taxon>Pezizomycotina</taxon>
        <taxon>Sordariomycetes</taxon>
        <taxon>Hypocreomycetidae</taxon>
        <taxon>Hypocreales</taxon>
        <taxon>Nectriaceae</taxon>
        <taxon>Fusarium</taxon>
        <taxon>Fusarium fujikuroi species complex</taxon>
    </lineage>
</organism>
<dbReference type="InterPro" id="IPR036291">
    <property type="entry name" value="NAD(P)-bd_dom_sf"/>
</dbReference>
<keyword evidence="4" id="KW-1185">Reference proteome</keyword>
<dbReference type="Gene3D" id="3.40.50.720">
    <property type="entry name" value="NAD(P)-binding Rossmann-like Domain"/>
    <property type="match status" value="1"/>
</dbReference>
<dbReference type="Proteomes" id="UP000547976">
    <property type="component" value="Unassembled WGS sequence"/>
</dbReference>
<protein>
    <submittedName>
        <fullName evidence="3">Short chain dehydrogenase</fullName>
    </submittedName>
</protein>
<proteinExistence type="inferred from homology"/>
<dbReference type="GO" id="GO:0005783">
    <property type="term" value="C:endoplasmic reticulum"/>
    <property type="evidence" value="ECO:0007669"/>
    <property type="project" value="TreeGrafter"/>
</dbReference>
<evidence type="ECO:0000256" key="1">
    <source>
        <dbReference type="ARBA" id="ARBA00006484"/>
    </source>
</evidence>
<dbReference type="InterPro" id="IPR051019">
    <property type="entry name" value="VLCFA-Steroid_DH"/>
</dbReference>
<dbReference type="InterPro" id="IPR002347">
    <property type="entry name" value="SDR_fam"/>
</dbReference>
<dbReference type="SUPFAM" id="SSF51735">
    <property type="entry name" value="NAD(P)-binding Rossmann-fold domains"/>
    <property type="match status" value="1"/>
</dbReference>
<evidence type="ECO:0000313" key="4">
    <source>
        <dbReference type="Proteomes" id="UP000547976"/>
    </source>
</evidence>
<dbReference type="EMBL" id="JAAOAV010000033">
    <property type="protein sequence ID" value="KAF5609593.1"/>
    <property type="molecule type" value="Genomic_DNA"/>
</dbReference>
<keyword evidence="2" id="KW-0560">Oxidoreductase</keyword>
<dbReference type="Pfam" id="PF00106">
    <property type="entry name" value="adh_short"/>
    <property type="match status" value="2"/>
</dbReference>
<dbReference type="GO" id="GO:0016491">
    <property type="term" value="F:oxidoreductase activity"/>
    <property type="evidence" value="ECO:0007669"/>
    <property type="project" value="UniProtKB-KW"/>
</dbReference>
<dbReference type="PANTHER" id="PTHR43899">
    <property type="entry name" value="RH59310P"/>
    <property type="match status" value="1"/>
</dbReference>
<dbReference type="OrthoDB" id="47007at2759"/>
<name>A0A8H5Q8U7_GIBSU</name>
<sequence length="358" mass="40628">MLDKMNASFNRSLPIHSFEFLACNLVQLASIDHYHHVRAFRKEILTILAIFGAIKFVEWALRTSYFFHTYCLHRSKIHRYNHVSPDGSAAWALVTGSSGGIGYKIVRELARKGFNVVLHGRVEQDLLTAMVQVHEEFPERNFKIIVADPTALGTKEFSYRKSYGDWKLERKLDLGAIKKDLSKLNLTVLVNCADTEAKHTDLGRILDENEKSIWKHINVDALYPIQLFRTLLPTLIGNTPSLIINVTSLSDKGIPLKIATSASRSFLSRMTQSSALEMKLEGYDVEALCVRVSRCMGQTDSTLARAIIARVGSRRSVVVGHWYQFLYKSLIDLLPGRLWDWCIIHYIRGMTDIKSKGS</sequence>
<dbReference type="PANTHER" id="PTHR43899:SF13">
    <property type="entry name" value="RH59310P"/>
    <property type="match status" value="1"/>
</dbReference>
<dbReference type="GeneID" id="59316439"/>
<accession>A0A8H5Q8U7</accession>
<evidence type="ECO:0000313" key="3">
    <source>
        <dbReference type="EMBL" id="KAF5609593.1"/>
    </source>
</evidence>
<dbReference type="PRINTS" id="PR00081">
    <property type="entry name" value="GDHRDH"/>
</dbReference>
<gene>
    <name evidence="3" type="ORF">FSUBG_3800</name>
</gene>
<reference evidence="3 4" key="1">
    <citation type="submission" date="2020-05" db="EMBL/GenBank/DDBJ databases">
        <title>Identification and distribution of gene clusters putatively required for synthesis of sphingolipid metabolism inhibitors in phylogenetically diverse species of the filamentous fungus Fusarium.</title>
        <authorList>
            <person name="Kim H.-S."/>
            <person name="Busman M."/>
            <person name="Brown D.W."/>
            <person name="Divon H."/>
            <person name="Uhlig S."/>
            <person name="Proctor R.H."/>
        </authorList>
    </citation>
    <scope>NUCLEOTIDE SEQUENCE [LARGE SCALE GENOMIC DNA]</scope>
    <source>
        <strain evidence="3 4">NRRL 66333</strain>
    </source>
</reference>
<comment type="similarity">
    <text evidence="1">Belongs to the short-chain dehydrogenases/reductases (SDR) family.</text>
</comment>
<dbReference type="AlphaFoldDB" id="A0A8H5Q8U7"/>
<evidence type="ECO:0000256" key="2">
    <source>
        <dbReference type="ARBA" id="ARBA00023002"/>
    </source>
</evidence>
<dbReference type="RefSeq" id="XP_036540578.1">
    <property type="nucleotide sequence ID" value="XM_036681721.1"/>
</dbReference>
<comment type="caution">
    <text evidence="3">The sequence shown here is derived from an EMBL/GenBank/DDBJ whole genome shotgun (WGS) entry which is preliminary data.</text>
</comment>